<evidence type="ECO:0000256" key="1">
    <source>
        <dbReference type="SAM" id="MobiDB-lite"/>
    </source>
</evidence>
<feature type="compositionally biased region" description="Basic and acidic residues" evidence="1">
    <location>
        <begin position="79"/>
        <end position="88"/>
    </location>
</feature>
<dbReference type="Gene3D" id="3.10.450.50">
    <property type="match status" value="1"/>
</dbReference>
<organism evidence="2 3">
    <name type="scientific">Streptomyces fumanus</name>
    <dbReference type="NCBI Taxonomy" id="67302"/>
    <lineage>
        <taxon>Bacteria</taxon>
        <taxon>Bacillati</taxon>
        <taxon>Actinomycetota</taxon>
        <taxon>Actinomycetes</taxon>
        <taxon>Kitasatosporales</taxon>
        <taxon>Streptomycetaceae</taxon>
        <taxon>Streptomyces</taxon>
    </lineage>
</organism>
<evidence type="ECO:0000313" key="3">
    <source>
        <dbReference type="Proteomes" id="UP000630718"/>
    </source>
</evidence>
<dbReference type="InterPro" id="IPR032710">
    <property type="entry name" value="NTF2-like_dom_sf"/>
</dbReference>
<protein>
    <submittedName>
        <fullName evidence="2">Uncharacterized protein</fullName>
    </submittedName>
</protein>
<feature type="region of interest" description="Disordered" evidence="1">
    <location>
        <begin position="65"/>
        <end position="88"/>
    </location>
</feature>
<accession>A0A919AV54</accession>
<proteinExistence type="predicted"/>
<name>A0A919AV54_9ACTN</name>
<sequence length="88" mass="10081">MSEAIDAVRQMFQAFATGKIADAQEYIHPEYINPATLERSEKRGPENFTDSIDWLRNVLFRTSLRGNSLPRGRGVRHRTPGDERAAHR</sequence>
<reference evidence="2" key="1">
    <citation type="journal article" date="2014" name="Int. J. Syst. Evol. Microbiol.">
        <title>Complete genome sequence of Corynebacterium casei LMG S-19264T (=DSM 44701T), isolated from a smear-ripened cheese.</title>
        <authorList>
            <consortium name="US DOE Joint Genome Institute (JGI-PGF)"/>
            <person name="Walter F."/>
            <person name="Albersmeier A."/>
            <person name="Kalinowski J."/>
            <person name="Ruckert C."/>
        </authorList>
    </citation>
    <scope>NUCLEOTIDE SEQUENCE</scope>
    <source>
        <strain evidence="2">JCM 4477</strain>
    </source>
</reference>
<keyword evidence="3" id="KW-1185">Reference proteome</keyword>
<gene>
    <name evidence="2" type="ORF">GCM10018772_61710</name>
</gene>
<dbReference type="EMBL" id="BNBI01000017">
    <property type="protein sequence ID" value="GHF27756.1"/>
    <property type="molecule type" value="Genomic_DNA"/>
</dbReference>
<comment type="caution">
    <text evidence="2">The sequence shown here is derived from an EMBL/GenBank/DDBJ whole genome shotgun (WGS) entry which is preliminary data.</text>
</comment>
<dbReference type="RefSeq" id="WP_190207751.1">
    <property type="nucleotide sequence ID" value="NZ_BNBI01000017.1"/>
</dbReference>
<evidence type="ECO:0000313" key="2">
    <source>
        <dbReference type="EMBL" id="GHF27756.1"/>
    </source>
</evidence>
<dbReference type="Proteomes" id="UP000630718">
    <property type="component" value="Unassembled WGS sequence"/>
</dbReference>
<reference evidence="2" key="2">
    <citation type="submission" date="2020-09" db="EMBL/GenBank/DDBJ databases">
        <authorList>
            <person name="Sun Q."/>
            <person name="Ohkuma M."/>
        </authorList>
    </citation>
    <scope>NUCLEOTIDE SEQUENCE</scope>
    <source>
        <strain evidence="2">JCM 4477</strain>
    </source>
</reference>
<dbReference type="SUPFAM" id="SSF54427">
    <property type="entry name" value="NTF2-like"/>
    <property type="match status" value="1"/>
</dbReference>
<dbReference type="AlphaFoldDB" id="A0A919AV54"/>